<evidence type="ECO:0000256" key="4">
    <source>
        <dbReference type="ARBA" id="ARBA00023015"/>
    </source>
</evidence>
<keyword evidence="2" id="KW-0217">Developmental protein</keyword>
<dbReference type="SUPFAM" id="SSF46785">
    <property type="entry name" value="Winged helix' DNA-binding domain"/>
    <property type="match status" value="1"/>
</dbReference>
<keyword evidence="3" id="KW-0221">Differentiation</keyword>
<evidence type="ECO:0000256" key="7">
    <source>
        <dbReference type="ARBA" id="ARBA00023242"/>
    </source>
</evidence>
<dbReference type="eggNOG" id="KOG3712">
    <property type="taxonomic scope" value="Eukaryota"/>
</dbReference>
<evidence type="ECO:0000313" key="12">
    <source>
        <dbReference type="EMBL" id="EEN60221.1"/>
    </source>
</evidence>
<dbReference type="STRING" id="7739.C3YI84"/>
<organism>
    <name type="scientific">Branchiostoma floridae</name>
    <name type="common">Florida lancelet</name>
    <name type="synonym">Amphioxus</name>
    <dbReference type="NCBI Taxonomy" id="7739"/>
    <lineage>
        <taxon>Eukaryota</taxon>
        <taxon>Metazoa</taxon>
        <taxon>Chordata</taxon>
        <taxon>Cephalochordata</taxon>
        <taxon>Leptocardii</taxon>
        <taxon>Amphioxiformes</taxon>
        <taxon>Branchiostomatidae</taxon>
        <taxon>Branchiostoma</taxon>
    </lineage>
</organism>
<dbReference type="FunFam" id="1.10.10.10:FF:000211">
    <property type="entry name" value="Regulatory factor X, 6"/>
    <property type="match status" value="1"/>
</dbReference>
<dbReference type="InterPro" id="IPR039779">
    <property type="entry name" value="RFX-like"/>
</dbReference>
<dbReference type="Pfam" id="PF02257">
    <property type="entry name" value="RFX_DNA_binding"/>
    <property type="match status" value="1"/>
</dbReference>
<evidence type="ECO:0000256" key="2">
    <source>
        <dbReference type="ARBA" id="ARBA00022473"/>
    </source>
</evidence>
<dbReference type="InterPro" id="IPR036390">
    <property type="entry name" value="WH_DNA-bd_sf"/>
</dbReference>
<evidence type="ECO:0000256" key="10">
    <source>
        <dbReference type="SAM" id="MobiDB-lite"/>
    </source>
</evidence>
<evidence type="ECO:0000256" key="3">
    <source>
        <dbReference type="ARBA" id="ARBA00022782"/>
    </source>
</evidence>
<evidence type="ECO:0000256" key="6">
    <source>
        <dbReference type="ARBA" id="ARBA00023163"/>
    </source>
</evidence>
<dbReference type="InterPro" id="IPR003150">
    <property type="entry name" value="DNA-bd_RFX"/>
</dbReference>
<feature type="region of interest" description="Disordered" evidence="10">
    <location>
        <begin position="1"/>
        <end position="44"/>
    </location>
</feature>
<evidence type="ECO:0000256" key="1">
    <source>
        <dbReference type="ARBA" id="ARBA00004123"/>
    </source>
</evidence>
<accession>C3YI84</accession>
<evidence type="ECO:0000256" key="8">
    <source>
        <dbReference type="ARBA" id="ARBA00072476"/>
    </source>
</evidence>
<evidence type="ECO:0000259" key="11">
    <source>
        <dbReference type="PROSITE" id="PS51526"/>
    </source>
</evidence>
<dbReference type="GO" id="GO:0030154">
    <property type="term" value="P:cell differentiation"/>
    <property type="evidence" value="ECO:0007669"/>
    <property type="project" value="UniProtKB-KW"/>
</dbReference>
<dbReference type="InterPro" id="IPR036388">
    <property type="entry name" value="WH-like_DNA-bd_sf"/>
</dbReference>
<reference evidence="12" key="1">
    <citation type="journal article" date="2008" name="Nature">
        <title>The amphioxus genome and the evolution of the chordate karyotype.</title>
        <authorList>
            <consortium name="US DOE Joint Genome Institute (JGI-PGF)"/>
            <person name="Putnam N.H."/>
            <person name="Butts T."/>
            <person name="Ferrier D.E.K."/>
            <person name="Furlong R.F."/>
            <person name="Hellsten U."/>
            <person name="Kawashima T."/>
            <person name="Robinson-Rechavi M."/>
            <person name="Shoguchi E."/>
            <person name="Terry A."/>
            <person name="Yu J.-K."/>
            <person name="Benito-Gutierrez E.L."/>
            <person name="Dubchak I."/>
            <person name="Garcia-Fernandez J."/>
            <person name="Gibson-Brown J.J."/>
            <person name="Grigoriev I.V."/>
            <person name="Horton A.C."/>
            <person name="de Jong P.J."/>
            <person name="Jurka J."/>
            <person name="Kapitonov V.V."/>
            <person name="Kohara Y."/>
            <person name="Kuroki Y."/>
            <person name="Lindquist E."/>
            <person name="Lucas S."/>
            <person name="Osoegawa K."/>
            <person name="Pennacchio L.A."/>
            <person name="Salamov A.A."/>
            <person name="Satou Y."/>
            <person name="Sauka-Spengler T."/>
            <person name="Schmutz J."/>
            <person name="Shin-I T."/>
            <person name="Toyoda A."/>
            <person name="Bronner-Fraser M."/>
            <person name="Fujiyama A."/>
            <person name="Holland L.Z."/>
            <person name="Holland P.W.H."/>
            <person name="Satoh N."/>
            <person name="Rokhsar D.S."/>
        </authorList>
    </citation>
    <scope>NUCLEOTIDE SEQUENCE [LARGE SCALE GENOMIC DNA]</scope>
    <source>
        <strain evidence="12">S238N-H82</strain>
        <tissue evidence="12">Testes</tissue>
    </source>
</reference>
<dbReference type="InParanoid" id="C3YI84"/>
<dbReference type="Gene3D" id="1.10.10.10">
    <property type="entry name" value="Winged helix-like DNA-binding domain superfamily/Winged helix DNA-binding domain"/>
    <property type="match status" value="1"/>
</dbReference>
<name>C3YI84_BRAFL</name>
<dbReference type="GO" id="GO:0005634">
    <property type="term" value="C:nucleus"/>
    <property type="evidence" value="ECO:0007669"/>
    <property type="project" value="UniProtKB-SubCell"/>
</dbReference>
<proteinExistence type="predicted"/>
<protein>
    <recommendedName>
        <fullName evidence="8">DNA-binding protein RFX6</fullName>
    </recommendedName>
    <alternativeName>
        <fullName evidence="9">Regulatory factor X 6</fullName>
    </alternativeName>
</protein>
<dbReference type="EMBL" id="GG666514">
    <property type="protein sequence ID" value="EEN60221.1"/>
    <property type="molecule type" value="Genomic_DNA"/>
</dbReference>
<evidence type="ECO:0000256" key="5">
    <source>
        <dbReference type="ARBA" id="ARBA00023125"/>
    </source>
</evidence>
<feature type="compositionally biased region" description="Low complexity" evidence="10">
    <location>
        <begin position="16"/>
        <end position="28"/>
    </location>
</feature>
<keyword evidence="6" id="KW-0804">Transcription</keyword>
<gene>
    <name evidence="12" type="ORF">BRAFLDRAFT_73451</name>
</gene>
<dbReference type="GO" id="GO:0003677">
    <property type="term" value="F:DNA binding"/>
    <property type="evidence" value="ECO:0007669"/>
    <property type="project" value="UniProtKB-KW"/>
</dbReference>
<comment type="subcellular location">
    <subcellularLocation>
        <location evidence="1">Nucleus</location>
    </subcellularLocation>
</comment>
<dbReference type="GO" id="GO:0003700">
    <property type="term" value="F:DNA-binding transcription factor activity"/>
    <property type="evidence" value="ECO:0007669"/>
    <property type="project" value="InterPro"/>
</dbReference>
<dbReference type="PANTHER" id="PTHR12619:SF28">
    <property type="entry name" value="DNA-BINDING PROTEIN RFX6"/>
    <property type="match status" value="1"/>
</dbReference>
<evidence type="ECO:0000256" key="9">
    <source>
        <dbReference type="ARBA" id="ARBA00077088"/>
    </source>
</evidence>
<dbReference type="PROSITE" id="PS51526">
    <property type="entry name" value="RFX_DBD"/>
    <property type="match status" value="1"/>
</dbReference>
<feature type="domain" description="RFX-type winged-helix" evidence="11">
    <location>
        <begin position="43"/>
        <end position="116"/>
    </location>
</feature>
<dbReference type="AlphaFoldDB" id="C3YI84"/>
<keyword evidence="4" id="KW-0805">Transcription regulation</keyword>
<keyword evidence="7" id="KW-0539">Nucleus</keyword>
<keyword evidence="5" id="KW-0238">DNA-binding</keyword>
<dbReference type="PANTHER" id="PTHR12619">
    <property type="entry name" value="RFX TRANSCRIPTION FACTOR FAMILY"/>
    <property type="match status" value="1"/>
</dbReference>
<sequence>MPTSKRLKTRDGTAVDRPATRTTATGADDTTDREPSPSQARDVGTPLEENYIMCEGVCLPRCILYAHYLDFCRREKLEPACAATFGKTIRQKFPHLTTRRLGTRGHSKFSGARLKNEGGFTRKYSLSSKTGTLLPEFCKAESLILDSDIGKDK</sequence>